<keyword evidence="4" id="KW-1185">Reference proteome</keyword>
<protein>
    <recommendedName>
        <fullName evidence="5">Lipoprotein</fullName>
    </recommendedName>
</protein>
<evidence type="ECO:0008006" key="5">
    <source>
        <dbReference type="Google" id="ProtNLM"/>
    </source>
</evidence>
<dbReference type="Proteomes" id="UP000661507">
    <property type="component" value="Unassembled WGS sequence"/>
</dbReference>
<name>A0A917K501_9PROT</name>
<evidence type="ECO:0000256" key="2">
    <source>
        <dbReference type="SAM" id="SignalP"/>
    </source>
</evidence>
<accession>A0A917K501</accession>
<dbReference type="RefSeq" id="WP_188964914.1">
    <property type="nucleotide sequence ID" value="NZ_BMKW01000001.1"/>
</dbReference>
<keyword evidence="2" id="KW-0732">Signal</keyword>
<dbReference type="PROSITE" id="PS51257">
    <property type="entry name" value="PROKAR_LIPOPROTEIN"/>
    <property type="match status" value="1"/>
</dbReference>
<evidence type="ECO:0000256" key="1">
    <source>
        <dbReference type="SAM" id="MobiDB-lite"/>
    </source>
</evidence>
<organism evidence="3 4">
    <name type="scientific">Neoroseomonas lacus</name>
    <dbReference type="NCBI Taxonomy" id="287609"/>
    <lineage>
        <taxon>Bacteria</taxon>
        <taxon>Pseudomonadati</taxon>
        <taxon>Pseudomonadota</taxon>
        <taxon>Alphaproteobacteria</taxon>
        <taxon>Acetobacterales</taxon>
        <taxon>Acetobacteraceae</taxon>
        <taxon>Neoroseomonas</taxon>
    </lineage>
</organism>
<feature type="region of interest" description="Disordered" evidence="1">
    <location>
        <begin position="103"/>
        <end position="125"/>
    </location>
</feature>
<feature type="signal peptide" evidence="2">
    <location>
        <begin position="1"/>
        <end position="22"/>
    </location>
</feature>
<evidence type="ECO:0000313" key="3">
    <source>
        <dbReference type="EMBL" id="GGI97719.1"/>
    </source>
</evidence>
<evidence type="ECO:0000313" key="4">
    <source>
        <dbReference type="Proteomes" id="UP000661507"/>
    </source>
</evidence>
<reference evidence="3" key="1">
    <citation type="journal article" date="2014" name="Int. J. Syst. Evol. Microbiol.">
        <title>Complete genome sequence of Corynebacterium casei LMG S-19264T (=DSM 44701T), isolated from a smear-ripened cheese.</title>
        <authorList>
            <consortium name="US DOE Joint Genome Institute (JGI-PGF)"/>
            <person name="Walter F."/>
            <person name="Albersmeier A."/>
            <person name="Kalinowski J."/>
            <person name="Ruckert C."/>
        </authorList>
    </citation>
    <scope>NUCLEOTIDE SEQUENCE</scope>
    <source>
        <strain evidence="3">CGMCC 1.3617</strain>
    </source>
</reference>
<sequence length="125" mass="13475">MIRQASRLTLLAALMLGACANADAPTSMRAATAGAGPDSILRQRCIDEAERVVVFRNRGQAVRDDDAMFMTDATNNIPTLRVQSDAYNARSQREELARECIRAAQAGPRPQDAAAARRTTSGRGN</sequence>
<comment type="caution">
    <text evidence="3">The sequence shown here is derived from an EMBL/GenBank/DDBJ whole genome shotgun (WGS) entry which is preliminary data.</text>
</comment>
<gene>
    <name evidence="3" type="ORF">GCM10011320_00520</name>
</gene>
<reference evidence="3" key="2">
    <citation type="submission" date="2020-09" db="EMBL/GenBank/DDBJ databases">
        <authorList>
            <person name="Sun Q."/>
            <person name="Zhou Y."/>
        </authorList>
    </citation>
    <scope>NUCLEOTIDE SEQUENCE</scope>
    <source>
        <strain evidence="3">CGMCC 1.3617</strain>
    </source>
</reference>
<feature type="chain" id="PRO_5037135305" description="Lipoprotein" evidence="2">
    <location>
        <begin position="23"/>
        <end position="125"/>
    </location>
</feature>
<dbReference type="AlphaFoldDB" id="A0A917K501"/>
<proteinExistence type="predicted"/>
<dbReference type="EMBL" id="BMKW01000001">
    <property type="protein sequence ID" value="GGI97719.1"/>
    <property type="molecule type" value="Genomic_DNA"/>
</dbReference>